<evidence type="ECO:0000313" key="2">
    <source>
        <dbReference type="EMBL" id="KAG7661607.1"/>
    </source>
</evidence>
<dbReference type="SMART" id="SM00829">
    <property type="entry name" value="PKS_ER"/>
    <property type="match status" value="1"/>
</dbReference>
<dbReference type="EMBL" id="JAGSYN010000216">
    <property type="protein sequence ID" value="KAG7661607.1"/>
    <property type="molecule type" value="Genomic_DNA"/>
</dbReference>
<dbReference type="AlphaFoldDB" id="A0A8J5UJ88"/>
<dbReference type="InterPro" id="IPR047122">
    <property type="entry name" value="Trans-enoyl_RdTase-like"/>
</dbReference>
<dbReference type="PANTHER" id="PTHR45348">
    <property type="entry name" value="HYPOTHETICAL OXIDOREDUCTASE (EUROFUNG)"/>
    <property type="match status" value="1"/>
</dbReference>
<dbReference type="Proteomes" id="UP000694255">
    <property type="component" value="Unassembled WGS sequence"/>
</dbReference>
<proteinExistence type="predicted"/>
<organism evidence="2 3">
    <name type="scientific">[Candida] subhashii</name>
    <dbReference type="NCBI Taxonomy" id="561895"/>
    <lineage>
        <taxon>Eukaryota</taxon>
        <taxon>Fungi</taxon>
        <taxon>Dikarya</taxon>
        <taxon>Ascomycota</taxon>
        <taxon>Saccharomycotina</taxon>
        <taxon>Pichiomycetes</taxon>
        <taxon>Debaryomycetaceae</taxon>
        <taxon>Spathaspora</taxon>
    </lineage>
</organism>
<accession>A0A8J5UJ88</accession>
<dbReference type="RefSeq" id="XP_049261840.1">
    <property type="nucleotide sequence ID" value="XM_049408880.1"/>
</dbReference>
<evidence type="ECO:0000259" key="1">
    <source>
        <dbReference type="SMART" id="SM00829"/>
    </source>
</evidence>
<dbReference type="OrthoDB" id="9992527at2759"/>
<dbReference type="InterPro" id="IPR013154">
    <property type="entry name" value="ADH-like_N"/>
</dbReference>
<dbReference type="GeneID" id="73471675"/>
<feature type="domain" description="Enoyl reductase (ER)" evidence="1">
    <location>
        <begin position="8"/>
        <end position="359"/>
    </location>
</feature>
<name>A0A8J5UJ88_9ASCO</name>
<evidence type="ECO:0000313" key="3">
    <source>
        <dbReference type="Proteomes" id="UP000694255"/>
    </source>
</evidence>
<sequence length="361" mass="40125">MKAVVYSGHLDRNSSKIKEVPIPTIKDNQILIKTIACALNPFDFRSLDFQEKGAILGCDASGIVVEVGEDIEDFKVGDHVSTFINSFIVKDIGAFAEYVIGHPSTTIKYDHLSEDPLPIGRNPSTNITTFEAAASITLSMATVVNCLVVNFQIPFDKELNKDKYILIWAGTTSSGGLAIQLAKLIFGLKVVTTALPRHFEYVKSLGADEVFDYQSPSLITDIQEVVKGKIEYAFDTVGTARSIQMVYDTALTSISPVSFENLDFFTEANHELLADRKDRFFCSFRGAVWGDPLNESGANIGLDDEAIERFRNFWDFELGKVIKEIKTLELVVMDGGLESVHGALEYLREDKIRAEKLVFRI</sequence>
<reference evidence="2 3" key="1">
    <citation type="journal article" date="2021" name="DNA Res.">
        <title>Genome analysis of Candida subhashii reveals its hybrid nature and dual mitochondrial genome conformations.</title>
        <authorList>
            <person name="Mixao V."/>
            <person name="Hegedusova E."/>
            <person name="Saus E."/>
            <person name="Pryszcz L.P."/>
            <person name="Cillingova A."/>
            <person name="Nosek J."/>
            <person name="Gabaldon T."/>
        </authorList>
    </citation>
    <scope>NUCLEOTIDE SEQUENCE [LARGE SCALE GENOMIC DNA]</scope>
    <source>
        <strain evidence="2 3">CBS 10753</strain>
    </source>
</reference>
<comment type="caution">
    <text evidence="2">The sequence shown here is derived from an EMBL/GenBank/DDBJ whole genome shotgun (WGS) entry which is preliminary data.</text>
</comment>
<dbReference type="GO" id="GO:0016651">
    <property type="term" value="F:oxidoreductase activity, acting on NAD(P)H"/>
    <property type="evidence" value="ECO:0007669"/>
    <property type="project" value="InterPro"/>
</dbReference>
<keyword evidence="3" id="KW-1185">Reference proteome</keyword>
<protein>
    <submittedName>
        <fullName evidence="2">IFR1</fullName>
    </submittedName>
</protein>
<gene>
    <name evidence="2" type="ORF">J8A68_004875</name>
</gene>
<dbReference type="Pfam" id="PF00107">
    <property type="entry name" value="ADH_zinc_N"/>
    <property type="match status" value="1"/>
</dbReference>
<dbReference type="PANTHER" id="PTHR45348:SF2">
    <property type="entry name" value="ZINC-TYPE ALCOHOL DEHYDROGENASE-LIKE PROTEIN C2E1P3.01"/>
    <property type="match status" value="1"/>
</dbReference>
<dbReference type="Pfam" id="PF08240">
    <property type="entry name" value="ADH_N"/>
    <property type="match status" value="1"/>
</dbReference>
<dbReference type="InterPro" id="IPR020843">
    <property type="entry name" value="ER"/>
</dbReference>
<dbReference type="CDD" id="cd08249">
    <property type="entry name" value="enoyl_reductase_like"/>
    <property type="match status" value="1"/>
</dbReference>
<dbReference type="InterPro" id="IPR013149">
    <property type="entry name" value="ADH-like_C"/>
</dbReference>